<protein>
    <submittedName>
        <fullName evidence="7">Iron uptake system protein EfeO</fullName>
    </submittedName>
</protein>
<evidence type="ECO:0000313" key="7">
    <source>
        <dbReference type="EMBL" id="MCH6168030.1"/>
    </source>
</evidence>
<dbReference type="PANTHER" id="PTHR39192">
    <property type="entry name" value="IRON UPTAKE SYSTEM COMPONENT EFEO"/>
    <property type="match status" value="1"/>
</dbReference>
<dbReference type="NCBIfam" id="NF007697">
    <property type="entry name" value="PRK10378.1"/>
    <property type="match status" value="1"/>
</dbReference>
<reference evidence="7 8" key="1">
    <citation type="submission" date="2022-03" db="EMBL/GenBank/DDBJ databases">
        <title>Pseudonocardia alaer sp. nov., a novel actinomycete isolated from reed forest soil.</title>
        <authorList>
            <person name="Wang L."/>
        </authorList>
    </citation>
    <scope>NUCLEOTIDE SEQUENCE [LARGE SCALE GENOMIC DNA]</scope>
    <source>
        <strain evidence="7 8">Y-16303</strain>
    </source>
</reference>
<dbReference type="RefSeq" id="WP_241038684.1">
    <property type="nucleotide sequence ID" value="NZ_BAAAJF010000001.1"/>
</dbReference>
<dbReference type="Pfam" id="PF13473">
    <property type="entry name" value="Cupredoxin_1"/>
    <property type="match status" value="1"/>
</dbReference>
<evidence type="ECO:0000256" key="4">
    <source>
        <dbReference type="SAM" id="SignalP"/>
    </source>
</evidence>
<evidence type="ECO:0000259" key="5">
    <source>
        <dbReference type="Pfam" id="PF09375"/>
    </source>
</evidence>
<dbReference type="Gene3D" id="2.60.40.420">
    <property type="entry name" value="Cupredoxins - blue copper proteins"/>
    <property type="match status" value="1"/>
</dbReference>
<name>A0ABS9THL8_9PSEU</name>
<accession>A0ABS9THL8</accession>
<sequence>MRSFRPRALGTVAAALSVGLLAAACGGSGNSGAAPGGEQQTEVKVALSDQGCAPAPASVAAGPVTFTVTNAGTAKVTEAELQSNGRILGEKENITEGLNGNFALRLDPGTYTMYCPGAAQDTSTFTVTGGGAAPAAPADTSLAKATQDYHDYVVSEVAALVPATKAFDDAVRAGDIPKAESLFAPARTHYESIEPVAESFGDLDPDIDARVNDVDDPAQWTGFHRIEKALWEDKSLAGMTPMADKLDADVATLQKNVATATYQPAQLANGASDLLDEVSTSKVTGEEDRYSHTDLWDFAANIAGARKAFELLQPALAAKDPQLAQQLEARFTDVTSGLAKYQQGNAYVDYSTVPQDQRRQLADAVNALAEPLSQVSGKVV</sequence>
<evidence type="ECO:0000256" key="1">
    <source>
        <dbReference type="ARBA" id="ARBA00004418"/>
    </source>
</evidence>
<dbReference type="InterPro" id="IPR008972">
    <property type="entry name" value="Cupredoxin"/>
</dbReference>
<dbReference type="CDD" id="cd14656">
    <property type="entry name" value="Imelysin-like_EfeO"/>
    <property type="match status" value="1"/>
</dbReference>
<feature type="domain" description="Imelysin-like" evidence="5">
    <location>
        <begin position="145"/>
        <end position="375"/>
    </location>
</feature>
<dbReference type="PROSITE" id="PS51257">
    <property type="entry name" value="PROKAR_LIPOPROTEIN"/>
    <property type="match status" value="1"/>
</dbReference>
<dbReference type="InterPro" id="IPR038352">
    <property type="entry name" value="Imelysin_sf"/>
</dbReference>
<dbReference type="InterPro" id="IPR028096">
    <property type="entry name" value="EfeO_Cupredoxin"/>
</dbReference>
<keyword evidence="8" id="KW-1185">Reference proteome</keyword>
<proteinExistence type="inferred from homology"/>
<dbReference type="InterPro" id="IPR018976">
    <property type="entry name" value="Imelysin-like"/>
</dbReference>
<dbReference type="EMBL" id="JAKXMK010000017">
    <property type="protein sequence ID" value="MCH6168030.1"/>
    <property type="molecule type" value="Genomic_DNA"/>
</dbReference>
<evidence type="ECO:0000256" key="2">
    <source>
        <dbReference type="ARBA" id="ARBA00005989"/>
    </source>
</evidence>
<dbReference type="Pfam" id="PF09375">
    <property type="entry name" value="Peptidase_M75"/>
    <property type="match status" value="1"/>
</dbReference>
<comment type="similarity">
    <text evidence="2">Belongs to the EfeM/EfeO family.</text>
</comment>
<gene>
    <name evidence="7" type="primary">efeO</name>
    <name evidence="7" type="ORF">MMF94_20265</name>
</gene>
<evidence type="ECO:0000259" key="6">
    <source>
        <dbReference type="Pfam" id="PF13473"/>
    </source>
</evidence>
<dbReference type="InterPro" id="IPR034981">
    <property type="entry name" value="Imelysin-like_EfeO/Algp7"/>
</dbReference>
<keyword evidence="3 4" id="KW-0732">Signal</keyword>
<dbReference type="Proteomes" id="UP001299970">
    <property type="component" value="Unassembled WGS sequence"/>
</dbReference>
<feature type="domain" description="EfeO-type cupredoxin-like" evidence="6">
    <location>
        <begin position="37"/>
        <end position="116"/>
    </location>
</feature>
<comment type="caution">
    <text evidence="7">The sequence shown here is derived from an EMBL/GenBank/DDBJ whole genome shotgun (WGS) entry which is preliminary data.</text>
</comment>
<feature type="signal peptide" evidence="4">
    <location>
        <begin position="1"/>
        <end position="33"/>
    </location>
</feature>
<comment type="subcellular location">
    <subcellularLocation>
        <location evidence="1">Periplasm</location>
    </subcellularLocation>
</comment>
<organism evidence="7 8">
    <name type="scientific">Pseudonocardia alaniniphila</name>
    <dbReference type="NCBI Taxonomy" id="75291"/>
    <lineage>
        <taxon>Bacteria</taxon>
        <taxon>Bacillati</taxon>
        <taxon>Actinomycetota</taxon>
        <taxon>Actinomycetes</taxon>
        <taxon>Pseudonocardiales</taxon>
        <taxon>Pseudonocardiaceae</taxon>
        <taxon>Pseudonocardia</taxon>
    </lineage>
</organism>
<feature type="chain" id="PRO_5047489309" evidence="4">
    <location>
        <begin position="34"/>
        <end position="380"/>
    </location>
</feature>
<dbReference type="InterPro" id="IPR050894">
    <property type="entry name" value="EfeM/EfeO_iron_uptake"/>
</dbReference>
<dbReference type="PANTHER" id="PTHR39192:SF1">
    <property type="entry name" value="IRON UPTAKE SYSTEM COMPONENT EFEO"/>
    <property type="match status" value="1"/>
</dbReference>
<evidence type="ECO:0000256" key="3">
    <source>
        <dbReference type="ARBA" id="ARBA00022729"/>
    </source>
</evidence>
<dbReference type="Gene3D" id="1.20.1420.20">
    <property type="entry name" value="M75 peptidase, HXXE motif"/>
    <property type="match status" value="1"/>
</dbReference>
<dbReference type="InterPro" id="IPR053377">
    <property type="entry name" value="Iron_uptake_EfeM/EfeO"/>
</dbReference>
<dbReference type="NCBIfam" id="NF041757">
    <property type="entry name" value="EfeO"/>
    <property type="match status" value="1"/>
</dbReference>
<evidence type="ECO:0000313" key="8">
    <source>
        <dbReference type="Proteomes" id="UP001299970"/>
    </source>
</evidence>